<organism evidence="2 3">
    <name type="scientific">Podospora australis</name>
    <dbReference type="NCBI Taxonomy" id="1536484"/>
    <lineage>
        <taxon>Eukaryota</taxon>
        <taxon>Fungi</taxon>
        <taxon>Dikarya</taxon>
        <taxon>Ascomycota</taxon>
        <taxon>Pezizomycotina</taxon>
        <taxon>Sordariomycetes</taxon>
        <taxon>Sordariomycetidae</taxon>
        <taxon>Sordariales</taxon>
        <taxon>Podosporaceae</taxon>
        <taxon>Podospora</taxon>
    </lineage>
</organism>
<dbReference type="Proteomes" id="UP001302126">
    <property type="component" value="Unassembled WGS sequence"/>
</dbReference>
<comment type="caution">
    <text evidence="2">The sequence shown here is derived from an EMBL/GenBank/DDBJ whole genome shotgun (WGS) entry which is preliminary data.</text>
</comment>
<feature type="region of interest" description="Disordered" evidence="1">
    <location>
        <begin position="1"/>
        <end position="21"/>
    </location>
</feature>
<reference evidence="2" key="2">
    <citation type="submission" date="2023-05" db="EMBL/GenBank/DDBJ databases">
        <authorList>
            <consortium name="Lawrence Berkeley National Laboratory"/>
            <person name="Steindorff A."/>
            <person name="Hensen N."/>
            <person name="Bonometti L."/>
            <person name="Westerberg I."/>
            <person name="Brannstrom I.O."/>
            <person name="Guillou S."/>
            <person name="Cros-Aarteil S."/>
            <person name="Calhoun S."/>
            <person name="Haridas S."/>
            <person name="Kuo A."/>
            <person name="Mondo S."/>
            <person name="Pangilinan J."/>
            <person name="Riley R."/>
            <person name="Labutti K."/>
            <person name="Andreopoulos B."/>
            <person name="Lipzen A."/>
            <person name="Chen C."/>
            <person name="Yanf M."/>
            <person name="Daum C."/>
            <person name="Ng V."/>
            <person name="Clum A."/>
            <person name="Ohm R."/>
            <person name="Martin F."/>
            <person name="Silar P."/>
            <person name="Natvig D."/>
            <person name="Lalanne C."/>
            <person name="Gautier V."/>
            <person name="Ament-Velasquez S.L."/>
            <person name="Kruys A."/>
            <person name="Hutchinson M.I."/>
            <person name="Powell A.J."/>
            <person name="Barry K."/>
            <person name="Miller A.N."/>
            <person name="Grigoriev I.V."/>
            <person name="Debuchy R."/>
            <person name="Gladieux P."/>
            <person name="Thoren M.H."/>
            <person name="Johannesson H."/>
        </authorList>
    </citation>
    <scope>NUCLEOTIDE SEQUENCE</scope>
    <source>
        <strain evidence="2">PSN309</strain>
    </source>
</reference>
<keyword evidence="3" id="KW-1185">Reference proteome</keyword>
<accession>A0AAN7AJP0</accession>
<evidence type="ECO:0000313" key="2">
    <source>
        <dbReference type="EMBL" id="KAK4191181.1"/>
    </source>
</evidence>
<sequence length="207" mass="23828">MQQTRLSCHPPISGREWDSGSLMTRGYTPPLSPRRFITVWSDSPDLGLGTVVITTYLECEERPSAMYEVSHRSKLISLALELKKLLNLCCTVVHIIAFRPYPRNRIHDGHARVQAEEEAQPNPYLGRAHNLSWVGHVCYLPSFSSLFNEGRCNISQSKPERRPQDKTPRWTLRSRESHQIYNTPEPAANVLMPSKDKVATQRPRYYR</sequence>
<protein>
    <submittedName>
        <fullName evidence="2">Uncharacterized protein</fullName>
    </submittedName>
</protein>
<dbReference type="AlphaFoldDB" id="A0AAN7AJP0"/>
<evidence type="ECO:0000313" key="3">
    <source>
        <dbReference type="Proteomes" id="UP001302126"/>
    </source>
</evidence>
<feature type="region of interest" description="Disordered" evidence="1">
    <location>
        <begin position="181"/>
        <end position="207"/>
    </location>
</feature>
<gene>
    <name evidence="2" type="ORF">QBC35DRAFT_470928</name>
</gene>
<name>A0AAN7AJP0_9PEZI</name>
<reference evidence="2" key="1">
    <citation type="journal article" date="2023" name="Mol. Phylogenet. Evol.">
        <title>Genome-scale phylogeny and comparative genomics of the fungal order Sordariales.</title>
        <authorList>
            <person name="Hensen N."/>
            <person name="Bonometti L."/>
            <person name="Westerberg I."/>
            <person name="Brannstrom I.O."/>
            <person name="Guillou S."/>
            <person name="Cros-Aarteil S."/>
            <person name="Calhoun S."/>
            <person name="Haridas S."/>
            <person name="Kuo A."/>
            <person name="Mondo S."/>
            <person name="Pangilinan J."/>
            <person name="Riley R."/>
            <person name="LaButti K."/>
            <person name="Andreopoulos B."/>
            <person name="Lipzen A."/>
            <person name="Chen C."/>
            <person name="Yan M."/>
            <person name="Daum C."/>
            <person name="Ng V."/>
            <person name="Clum A."/>
            <person name="Steindorff A."/>
            <person name="Ohm R.A."/>
            <person name="Martin F."/>
            <person name="Silar P."/>
            <person name="Natvig D.O."/>
            <person name="Lalanne C."/>
            <person name="Gautier V."/>
            <person name="Ament-Velasquez S.L."/>
            <person name="Kruys A."/>
            <person name="Hutchinson M.I."/>
            <person name="Powell A.J."/>
            <person name="Barry K."/>
            <person name="Miller A.N."/>
            <person name="Grigoriev I.V."/>
            <person name="Debuchy R."/>
            <person name="Gladieux P."/>
            <person name="Hiltunen Thoren M."/>
            <person name="Johannesson H."/>
        </authorList>
    </citation>
    <scope>NUCLEOTIDE SEQUENCE</scope>
    <source>
        <strain evidence="2">PSN309</strain>
    </source>
</reference>
<dbReference type="EMBL" id="MU864360">
    <property type="protein sequence ID" value="KAK4191181.1"/>
    <property type="molecule type" value="Genomic_DNA"/>
</dbReference>
<evidence type="ECO:0000256" key="1">
    <source>
        <dbReference type="SAM" id="MobiDB-lite"/>
    </source>
</evidence>
<proteinExistence type="predicted"/>